<comment type="similarity">
    <text evidence="1 2">Belongs to the pyrroline-5-carboxylate reductase family.</text>
</comment>
<dbReference type="KEGG" id="ppsr:I6J18_20245"/>
<evidence type="ECO:0000256" key="3">
    <source>
        <dbReference type="PIRSR" id="PIRSR000193-1"/>
    </source>
</evidence>
<feature type="binding site" evidence="3">
    <location>
        <begin position="6"/>
        <end position="11"/>
    </location>
    <ligand>
        <name>NADP(+)</name>
        <dbReference type="ChEBI" id="CHEBI:58349"/>
    </ligand>
</feature>
<evidence type="ECO:0000256" key="1">
    <source>
        <dbReference type="ARBA" id="ARBA00005525"/>
    </source>
</evidence>
<dbReference type="Pfam" id="PF14748">
    <property type="entry name" value="P5CR_dimer"/>
    <property type="match status" value="1"/>
</dbReference>
<keyword evidence="2" id="KW-0560">Oxidoreductase</keyword>
<keyword evidence="2" id="KW-0028">Amino-acid biosynthesis</keyword>
<evidence type="ECO:0000259" key="4">
    <source>
        <dbReference type="Pfam" id="PF03807"/>
    </source>
</evidence>
<comment type="catalytic activity">
    <reaction evidence="2">
        <text>L-proline + NAD(+) = (S)-1-pyrroline-5-carboxylate + NADH + 2 H(+)</text>
        <dbReference type="Rhea" id="RHEA:14105"/>
        <dbReference type="ChEBI" id="CHEBI:15378"/>
        <dbReference type="ChEBI" id="CHEBI:17388"/>
        <dbReference type="ChEBI" id="CHEBI:57540"/>
        <dbReference type="ChEBI" id="CHEBI:57945"/>
        <dbReference type="ChEBI" id="CHEBI:60039"/>
        <dbReference type="EC" id="1.5.1.2"/>
    </reaction>
</comment>
<evidence type="ECO:0000313" key="6">
    <source>
        <dbReference type="EMBL" id="QQS99887.1"/>
    </source>
</evidence>
<gene>
    <name evidence="2" type="primary">proC</name>
    <name evidence="6" type="ORF">I6J18_20245</name>
</gene>
<dbReference type="InterPro" id="IPR028939">
    <property type="entry name" value="P5C_Rdtase_cat_N"/>
</dbReference>
<keyword evidence="7" id="KW-1185">Reference proteome</keyword>
<accession>A0A974NLP7</accession>
<dbReference type="SUPFAM" id="SSF48179">
    <property type="entry name" value="6-phosphogluconate dehydrogenase C-terminal domain-like"/>
    <property type="match status" value="1"/>
</dbReference>
<protein>
    <recommendedName>
        <fullName evidence="2">Pyrroline-5-carboxylate reductase</fullName>
        <shortName evidence="2">P5C reductase</shortName>
        <shortName evidence="2">P5CR</shortName>
        <ecNumber evidence="2">1.5.1.2</ecNumber>
    </recommendedName>
    <alternativeName>
        <fullName evidence="2">PCA reductase</fullName>
    </alternativeName>
</protein>
<feature type="domain" description="Pyrroline-5-carboxylate reductase catalytic N-terminal" evidence="4">
    <location>
        <begin position="2"/>
        <end position="97"/>
    </location>
</feature>
<dbReference type="Pfam" id="PF03807">
    <property type="entry name" value="F420_oxidored"/>
    <property type="match status" value="1"/>
</dbReference>
<dbReference type="InterPro" id="IPR036291">
    <property type="entry name" value="NAD(P)-bd_dom_sf"/>
</dbReference>
<proteinExistence type="inferred from homology"/>
<dbReference type="Proteomes" id="UP000595254">
    <property type="component" value="Chromosome"/>
</dbReference>
<comment type="function">
    <text evidence="2">Catalyzes the reduction of 1-pyrroline-5-carboxylate (PCA) to L-proline.</text>
</comment>
<dbReference type="SUPFAM" id="SSF51735">
    <property type="entry name" value="NAD(P)-binding Rossmann-fold domains"/>
    <property type="match status" value="1"/>
</dbReference>
<dbReference type="InterPro" id="IPR008927">
    <property type="entry name" value="6-PGluconate_DH-like_C_sf"/>
</dbReference>
<dbReference type="PANTHER" id="PTHR11645:SF51">
    <property type="entry name" value="COME OPERON PROTEIN 4"/>
    <property type="match status" value="1"/>
</dbReference>
<dbReference type="AlphaFoldDB" id="A0A974NLP7"/>
<dbReference type="InterPro" id="IPR053790">
    <property type="entry name" value="P5CR-like_CS"/>
</dbReference>
<dbReference type="PIRSF" id="PIRSF000193">
    <property type="entry name" value="Pyrrol-5-carb_rd"/>
    <property type="match status" value="1"/>
</dbReference>
<dbReference type="Gene3D" id="3.40.50.720">
    <property type="entry name" value="NAD(P)-binding Rossmann-like Domain"/>
    <property type="match status" value="1"/>
</dbReference>
<dbReference type="HAMAP" id="MF_01925">
    <property type="entry name" value="P5C_reductase"/>
    <property type="match status" value="1"/>
</dbReference>
<comment type="catalytic activity">
    <reaction evidence="2">
        <text>L-proline + NADP(+) = (S)-1-pyrroline-5-carboxylate + NADPH + 2 H(+)</text>
        <dbReference type="Rhea" id="RHEA:14109"/>
        <dbReference type="ChEBI" id="CHEBI:15378"/>
        <dbReference type="ChEBI" id="CHEBI:17388"/>
        <dbReference type="ChEBI" id="CHEBI:57783"/>
        <dbReference type="ChEBI" id="CHEBI:58349"/>
        <dbReference type="ChEBI" id="CHEBI:60039"/>
        <dbReference type="EC" id="1.5.1.2"/>
    </reaction>
</comment>
<dbReference type="InterPro" id="IPR029036">
    <property type="entry name" value="P5CR_dimer"/>
</dbReference>
<dbReference type="NCBIfam" id="NF005814">
    <property type="entry name" value="PRK07680.1"/>
    <property type="match status" value="1"/>
</dbReference>
<dbReference type="EC" id="1.5.1.2" evidence="2"/>
<organism evidence="6 7">
    <name type="scientific">Peribacillus psychrosaccharolyticus</name>
    <name type="common">Bacillus psychrosaccharolyticus</name>
    <dbReference type="NCBI Taxonomy" id="1407"/>
    <lineage>
        <taxon>Bacteria</taxon>
        <taxon>Bacillati</taxon>
        <taxon>Bacillota</taxon>
        <taxon>Bacilli</taxon>
        <taxon>Bacillales</taxon>
        <taxon>Bacillaceae</taxon>
        <taxon>Peribacillus</taxon>
    </lineage>
</organism>
<dbReference type="InterPro" id="IPR000304">
    <property type="entry name" value="Pyrroline-COOH_reductase"/>
</dbReference>
<dbReference type="PANTHER" id="PTHR11645">
    <property type="entry name" value="PYRROLINE-5-CARBOXYLATE REDUCTASE"/>
    <property type="match status" value="1"/>
</dbReference>
<name>A0A974NLP7_PERPY</name>
<sequence>MKIGVIGTGNMGSILLEAFLEAELVEEKDIWVTNRTPKKALALQNKYPDINVTYTAEELAQTADLLFICVKPLDSNRLLTGIKPYLTQKKCIVSITSPISVNQLESLISCSCARFIPSITNRALSGVSLLSFGESCSTEWEQIITNLAQGISTPVLIENEVTRAASDIVSCGPAFISFLAQAFIDGAVQTTPIDKKTATLLTEKMLIGMGDLLQKGIYTLPALQEKVCVKGGITGEGIKVLEAQTGDMFNKLFEATQEKFAEDLEEIEKQFDLKY</sequence>
<dbReference type="GO" id="GO:0055129">
    <property type="term" value="P:L-proline biosynthetic process"/>
    <property type="evidence" value="ECO:0007669"/>
    <property type="project" value="UniProtKB-UniRule"/>
</dbReference>
<dbReference type="RefSeq" id="WP_040373869.1">
    <property type="nucleotide sequence ID" value="NZ_CP068053.1"/>
</dbReference>
<evidence type="ECO:0000313" key="7">
    <source>
        <dbReference type="Proteomes" id="UP000595254"/>
    </source>
</evidence>
<dbReference type="Gene3D" id="1.10.3730.10">
    <property type="entry name" value="ProC C-terminal domain-like"/>
    <property type="match status" value="1"/>
</dbReference>
<evidence type="ECO:0000259" key="5">
    <source>
        <dbReference type="Pfam" id="PF14748"/>
    </source>
</evidence>
<dbReference type="PROSITE" id="PS00521">
    <property type="entry name" value="P5CR"/>
    <property type="match status" value="1"/>
</dbReference>
<keyword evidence="2 3" id="KW-0521">NADP</keyword>
<reference evidence="6 7" key="1">
    <citation type="submission" date="2021-01" db="EMBL/GenBank/DDBJ databases">
        <title>FDA dAtabase for Regulatory Grade micrObial Sequences (FDA-ARGOS): Supporting development and validation of Infectious Disease Dx tests.</title>
        <authorList>
            <person name="Nelson B."/>
            <person name="Plummer A."/>
            <person name="Tallon L."/>
            <person name="Sadzewicz L."/>
            <person name="Zhao X."/>
            <person name="Boylan J."/>
            <person name="Ott S."/>
            <person name="Bowen H."/>
            <person name="Vavikolanu K."/>
            <person name="Mehta A."/>
            <person name="Aluvathingal J."/>
            <person name="Nadendla S."/>
            <person name="Myers T."/>
            <person name="Yan Y."/>
            <person name="Sichtig H."/>
        </authorList>
    </citation>
    <scope>NUCLEOTIDE SEQUENCE [LARGE SCALE GENOMIC DNA]</scope>
    <source>
        <strain evidence="6 7">FDAARGOS_1161</strain>
    </source>
</reference>
<dbReference type="GO" id="GO:0005737">
    <property type="term" value="C:cytoplasm"/>
    <property type="evidence" value="ECO:0007669"/>
    <property type="project" value="UniProtKB-SubCell"/>
</dbReference>
<evidence type="ECO:0000256" key="2">
    <source>
        <dbReference type="HAMAP-Rule" id="MF_01925"/>
    </source>
</evidence>
<keyword evidence="2" id="KW-0963">Cytoplasm</keyword>
<keyword evidence="2" id="KW-0641">Proline biosynthesis</keyword>
<dbReference type="EMBL" id="CP068053">
    <property type="protein sequence ID" value="QQS99887.1"/>
    <property type="molecule type" value="Genomic_DNA"/>
</dbReference>
<comment type="subcellular location">
    <subcellularLocation>
        <location evidence="2">Cytoplasm</location>
    </subcellularLocation>
</comment>
<comment type="pathway">
    <text evidence="2">Amino-acid biosynthesis; L-proline biosynthesis; L-proline from L-glutamate 5-semialdehyde: step 1/1.</text>
</comment>
<feature type="domain" description="Pyrroline-5-carboxylate reductase dimerisation" evidence="5">
    <location>
        <begin position="162"/>
        <end position="262"/>
    </location>
</feature>
<dbReference type="GO" id="GO:0004735">
    <property type="term" value="F:pyrroline-5-carboxylate reductase activity"/>
    <property type="evidence" value="ECO:0007669"/>
    <property type="project" value="UniProtKB-UniRule"/>
</dbReference>